<proteinExistence type="predicted"/>
<evidence type="ECO:0000313" key="3">
    <source>
        <dbReference type="EMBL" id="KAL3811932.1"/>
    </source>
</evidence>
<dbReference type="EMBL" id="JALLPB020000226">
    <property type="protein sequence ID" value="KAL3811932.1"/>
    <property type="molecule type" value="Genomic_DNA"/>
</dbReference>
<dbReference type="PANTHER" id="PTHR43642:SF1">
    <property type="entry name" value="HYBRID SIGNAL TRANSDUCTION HISTIDINE KINASE G"/>
    <property type="match status" value="1"/>
</dbReference>
<gene>
    <name evidence="3" type="ORF">ACHAXA_001579</name>
</gene>
<reference evidence="3 4" key="1">
    <citation type="submission" date="2024-10" db="EMBL/GenBank/DDBJ databases">
        <title>Updated reference genomes for cyclostephanoid diatoms.</title>
        <authorList>
            <person name="Roberts W.R."/>
            <person name="Alverson A.J."/>
        </authorList>
    </citation>
    <scope>NUCLEOTIDE SEQUENCE [LARGE SCALE GENOMIC DNA]</scope>
    <source>
        <strain evidence="3 4">AJA228-03</strain>
    </source>
</reference>
<evidence type="ECO:0000313" key="4">
    <source>
        <dbReference type="Proteomes" id="UP001530377"/>
    </source>
</evidence>
<dbReference type="Gene3D" id="3.40.50.300">
    <property type="entry name" value="P-loop containing nucleotide triphosphate hydrolases"/>
    <property type="match status" value="1"/>
</dbReference>
<dbReference type="PANTHER" id="PTHR43642">
    <property type="entry name" value="HYBRID SIGNAL TRANSDUCTION HISTIDINE KINASE G"/>
    <property type="match status" value="1"/>
</dbReference>
<dbReference type="Proteomes" id="UP001530377">
    <property type="component" value="Unassembled WGS sequence"/>
</dbReference>
<accession>A0ABD3RFU8</accession>
<keyword evidence="4" id="KW-1185">Reference proteome</keyword>
<sequence>MRYRSAPTMDRRRVRGGAADTGSGRGSGQSSVSTKDSSCVWNSGIAETIRQIRIIDNFVVRAKAAVRGSRPSWKDIEGVDMLSPRLSVNIIQPSFLQDEYDCDQDDEMGGYFEVEFPSLPDADDAAVFVDQDEEDHRCHSFGVLLCELFSDYLFTSSDHARDYEGGSVSANKKNDVSREPACKKIKSIKLSRGTVGDAHYGRKSSELRRRTLSEECFPSSLSLVIQNLLDCLEDDRPYNAYESLEAVINDLHLLLLDPRRFLFTHEPAFDNNGRIKLPFQEHRLYGRENEVALITEAFCRVSSGRSESLFIGGFSGSGKSRLVNGLTARVDAVGGYVLTHKFDQMSQERSMLDIVAMFNDLCLLIRDKNSQPDLLVLLSDLVQVFGSDMFVLFRLLPNFRILSSLLNLSAHQQERDIQINIRSISFTLQRFLRVVSSTTHPVVLFFDNLQWCDESALNVVESLLCDAIGSACLFFVGTYRSNEVADDHEIFRLAQRLRSFGMPTTMLSLEGLNPRDLNIMVSDALCTFPRISESLSDIIYQKTKGNPFFVFSFMRSLVDRGLLEFSINLRRWVWDEDEVSSMDITGNVLHLLSTKMNGLSSNLQSVLKVAACFGIKIEKSVVETLTTDPEHSDIRDKLNEVVNKGFMVKCGTTSNFKFVHDKVREAAYSLIPDTDKDQYHYKLGMSLYLMAKLKGEVAVNILFTIADQFKHGRGNLVDENPELGIEFAEFYELAGTKAVACSDHATSCSYLTSALSLLPPDHWKSYYDLSLRLSITLAKSCYSCGDVEKAQCILQGMTRQCHSIEDKLPAHALLAEILISSNMFSDAYILCCDVLSQLGEEIPESLQPVQIGKIVEVTLKLVEKMSSQDLLEMKEMDERLSISMNFYSIMATAAYFGKPEMLPFIASRTVQLTMNYGLCKNSMVGLVQFALVLGSIKISKEGVDIASRIGKAAIYCSKERYHASEQLPNLYVLYYGIIAPHTEPLQTCADILRQGFDASMSLGDSGTAFFNSVHHIRTAIIAGERLPALLEKEHYYLKMANAYKNEVVRAFLSLYRDTITILSNNGETFSSMHYSNDLSTNNTNAKVLESVYFQRAIQAYWQGHSKRCQFYIEKFLNHVTFNFWSYNFITFIHGLNSFELQKSKSTVMLRSITNRSIKVLKTAALRASMNFQNKVHLLEAERFSLENENSEAEKSYAASINSARLSGFIHEEGLACELAGRHYKKNGHCSIAWRFFDQAKQCYEEWGSRMKVDYVTRELSFLSDHAPGPGGPSLSISS</sequence>
<organism evidence="3 4">
    <name type="scientific">Cyclostephanos tholiformis</name>
    <dbReference type="NCBI Taxonomy" id="382380"/>
    <lineage>
        <taxon>Eukaryota</taxon>
        <taxon>Sar</taxon>
        <taxon>Stramenopiles</taxon>
        <taxon>Ochrophyta</taxon>
        <taxon>Bacillariophyta</taxon>
        <taxon>Coscinodiscophyceae</taxon>
        <taxon>Thalassiosirophycidae</taxon>
        <taxon>Stephanodiscales</taxon>
        <taxon>Stephanodiscaceae</taxon>
        <taxon>Cyclostephanos</taxon>
    </lineage>
</organism>
<comment type="caution">
    <text evidence="3">The sequence shown here is derived from an EMBL/GenBank/DDBJ whole genome shotgun (WGS) entry which is preliminary data.</text>
</comment>
<name>A0ABD3RFU8_9STRA</name>
<feature type="region of interest" description="Disordered" evidence="1">
    <location>
        <begin position="1"/>
        <end position="37"/>
    </location>
</feature>
<feature type="domain" description="Orc1-like AAA ATPase" evidence="2">
    <location>
        <begin position="283"/>
        <end position="464"/>
    </location>
</feature>
<evidence type="ECO:0000256" key="1">
    <source>
        <dbReference type="SAM" id="MobiDB-lite"/>
    </source>
</evidence>
<evidence type="ECO:0000259" key="2">
    <source>
        <dbReference type="Pfam" id="PF13191"/>
    </source>
</evidence>
<dbReference type="InterPro" id="IPR027417">
    <property type="entry name" value="P-loop_NTPase"/>
</dbReference>
<dbReference type="InterPro" id="IPR053159">
    <property type="entry name" value="Hybrid_Histidine_Kinase"/>
</dbReference>
<protein>
    <recommendedName>
        <fullName evidence="2">Orc1-like AAA ATPase domain-containing protein</fullName>
    </recommendedName>
</protein>
<dbReference type="InterPro" id="IPR041664">
    <property type="entry name" value="AAA_16"/>
</dbReference>
<dbReference type="SUPFAM" id="SSF52540">
    <property type="entry name" value="P-loop containing nucleoside triphosphate hydrolases"/>
    <property type="match status" value="1"/>
</dbReference>
<dbReference type="AlphaFoldDB" id="A0ABD3RFU8"/>
<dbReference type="Pfam" id="PF13191">
    <property type="entry name" value="AAA_16"/>
    <property type="match status" value="1"/>
</dbReference>